<dbReference type="EMBL" id="WURB01000001">
    <property type="protein sequence ID" value="MXQ10014.1"/>
    <property type="molecule type" value="Genomic_DNA"/>
</dbReference>
<dbReference type="Pfam" id="PF00583">
    <property type="entry name" value="Acetyltransf_1"/>
    <property type="match status" value="1"/>
</dbReference>
<keyword evidence="3" id="KW-1185">Reference proteome</keyword>
<gene>
    <name evidence="2" type="ORF">GR328_00785</name>
</gene>
<keyword evidence="2" id="KW-0808">Transferase</keyword>
<evidence type="ECO:0000259" key="1">
    <source>
        <dbReference type="Pfam" id="PF00583"/>
    </source>
</evidence>
<sequence>MAGLAVYERAKSSHKGFMWGVYVQAGQRGRGLGKRLVRQVIGQASRRVIVLEAGRP</sequence>
<dbReference type="CDD" id="cd04301">
    <property type="entry name" value="NAT_SF"/>
    <property type="match status" value="1"/>
</dbReference>
<dbReference type="AlphaFoldDB" id="A0A7X3MMY1"/>
<evidence type="ECO:0000313" key="3">
    <source>
        <dbReference type="Proteomes" id="UP000436483"/>
    </source>
</evidence>
<protein>
    <submittedName>
        <fullName evidence="2">GNAT family N-acetyltransferase</fullName>
    </submittedName>
</protein>
<dbReference type="Proteomes" id="UP000436483">
    <property type="component" value="Unassembled WGS sequence"/>
</dbReference>
<reference evidence="2 3" key="2">
    <citation type="submission" date="2020-01" db="EMBL/GenBank/DDBJ databases">
        <title>Microvirga sp. nov., an arsenate reduction bacterium isolated from Tibet hotspring sediments.</title>
        <authorList>
            <person name="Xian W.-D."/>
            <person name="Li W.-J."/>
        </authorList>
    </citation>
    <scope>NUCLEOTIDE SEQUENCE [LARGE SCALE GENOMIC DNA]</scope>
    <source>
        <strain evidence="2 3">KCTC 23863</strain>
    </source>
</reference>
<reference evidence="2 3" key="1">
    <citation type="submission" date="2019-12" db="EMBL/GenBank/DDBJ databases">
        <authorList>
            <person name="Yuan C.-G."/>
        </authorList>
    </citation>
    <scope>NUCLEOTIDE SEQUENCE [LARGE SCALE GENOMIC DNA]</scope>
    <source>
        <strain evidence="2 3">KCTC 23863</strain>
    </source>
</reference>
<dbReference type="Gene3D" id="3.40.630.30">
    <property type="match status" value="1"/>
</dbReference>
<organism evidence="2 3">
    <name type="scientific">Microvirga makkahensis</name>
    <dbReference type="NCBI Taxonomy" id="1128670"/>
    <lineage>
        <taxon>Bacteria</taxon>
        <taxon>Pseudomonadati</taxon>
        <taxon>Pseudomonadota</taxon>
        <taxon>Alphaproteobacteria</taxon>
        <taxon>Hyphomicrobiales</taxon>
        <taxon>Methylobacteriaceae</taxon>
        <taxon>Microvirga</taxon>
    </lineage>
</organism>
<feature type="domain" description="N-acetyltransferase" evidence="1">
    <location>
        <begin position="6"/>
        <end position="47"/>
    </location>
</feature>
<dbReference type="GO" id="GO:0016747">
    <property type="term" value="F:acyltransferase activity, transferring groups other than amino-acyl groups"/>
    <property type="evidence" value="ECO:0007669"/>
    <property type="project" value="InterPro"/>
</dbReference>
<dbReference type="OrthoDB" id="336415at2"/>
<dbReference type="SUPFAM" id="SSF55729">
    <property type="entry name" value="Acyl-CoA N-acyltransferases (Nat)"/>
    <property type="match status" value="1"/>
</dbReference>
<evidence type="ECO:0000313" key="2">
    <source>
        <dbReference type="EMBL" id="MXQ10014.1"/>
    </source>
</evidence>
<dbReference type="InterPro" id="IPR016181">
    <property type="entry name" value="Acyl_CoA_acyltransferase"/>
</dbReference>
<dbReference type="InterPro" id="IPR000182">
    <property type="entry name" value="GNAT_dom"/>
</dbReference>
<name>A0A7X3MMY1_9HYPH</name>
<proteinExistence type="predicted"/>
<accession>A0A7X3MMY1</accession>
<comment type="caution">
    <text evidence="2">The sequence shown here is derived from an EMBL/GenBank/DDBJ whole genome shotgun (WGS) entry which is preliminary data.</text>
</comment>